<gene>
    <name evidence="8" type="primary">RNASEK</name>
</gene>
<dbReference type="RefSeq" id="XP_020768538.2">
    <property type="nucleotide sequence ID" value="XM_020912879.2"/>
</dbReference>
<proteinExistence type="inferred from homology"/>
<comment type="similarity">
    <text evidence="2">Belongs to the RNase K family.</text>
</comment>
<evidence type="ECO:0000256" key="5">
    <source>
        <dbReference type="ARBA" id="ARBA00023136"/>
    </source>
</evidence>
<dbReference type="OrthoDB" id="67317at2759"/>
<dbReference type="FunCoup" id="A0A6J0Z337">
    <property type="interactions" value="1896"/>
</dbReference>
<accession>A0A6J0Z337</accession>
<dbReference type="Proteomes" id="UP001652640">
    <property type="component" value="Chromosome 17"/>
</dbReference>
<dbReference type="GO" id="GO:0004521">
    <property type="term" value="F:RNA endonuclease activity"/>
    <property type="evidence" value="ECO:0007669"/>
    <property type="project" value="InterPro"/>
</dbReference>
<feature type="transmembrane region" description="Helical" evidence="6">
    <location>
        <begin position="65"/>
        <end position="87"/>
    </location>
</feature>
<evidence type="ECO:0000256" key="2">
    <source>
        <dbReference type="ARBA" id="ARBA00008458"/>
    </source>
</evidence>
<evidence type="ECO:0000256" key="6">
    <source>
        <dbReference type="SAM" id="Phobius"/>
    </source>
</evidence>
<protein>
    <submittedName>
        <fullName evidence="8">Ribonuclease kappa</fullName>
    </submittedName>
</protein>
<evidence type="ECO:0000256" key="3">
    <source>
        <dbReference type="ARBA" id="ARBA00022692"/>
    </source>
</evidence>
<dbReference type="GO" id="GO:0016020">
    <property type="term" value="C:membrane"/>
    <property type="evidence" value="ECO:0007669"/>
    <property type="project" value="UniProtKB-SubCell"/>
</dbReference>
<evidence type="ECO:0000313" key="7">
    <source>
        <dbReference type="Proteomes" id="UP001652640"/>
    </source>
</evidence>
<dbReference type="InterPro" id="IPR056552">
    <property type="entry name" value="Ribonucl_Kappa"/>
</dbReference>
<dbReference type="InterPro" id="IPR026770">
    <property type="entry name" value="RNase_K"/>
</dbReference>
<comment type="subcellular location">
    <subcellularLocation>
        <location evidence="1">Membrane</location>
        <topology evidence="1">Multi-pass membrane protein</topology>
    </subcellularLocation>
</comment>
<evidence type="ECO:0000256" key="4">
    <source>
        <dbReference type="ARBA" id="ARBA00022989"/>
    </source>
</evidence>
<reference evidence="8" key="2">
    <citation type="submission" date="2025-08" db="UniProtKB">
        <authorList>
            <consortium name="RefSeq"/>
        </authorList>
    </citation>
    <scope>IDENTIFICATION</scope>
    <source>
        <tissue evidence="8">Tongue muscle</tissue>
    </source>
</reference>
<evidence type="ECO:0000313" key="8">
    <source>
        <dbReference type="RefSeq" id="XP_020768538.2"/>
    </source>
</evidence>
<dbReference type="AlphaFoldDB" id="A0A6J0Z337"/>
<dbReference type="InParanoid" id="A0A6J0Z337"/>
<keyword evidence="4 6" id="KW-1133">Transmembrane helix</keyword>
<dbReference type="PANTHER" id="PTHR31733">
    <property type="entry name" value="RIBONUCLEASE KAPPA"/>
    <property type="match status" value="1"/>
</dbReference>
<name>A0A6J0Z337_ODOVR</name>
<keyword evidence="7" id="KW-1185">Reference proteome</keyword>
<feature type="transmembrane region" description="Helical" evidence="6">
    <location>
        <begin position="119"/>
        <end position="143"/>
    </location>
</feature>
<keyword evidence="3 6" id="KW-0812">Transmembrane</keyword>
<dbReference type="GeneID" id="110150100"/>
<organism evidence="7 8">
    <name type="scientific">Odocoileus virginianus</name>
    <name type="common">White-tailed deer</name>
    <dbReference type="NCBI Taxonomy" id="9874"/>
    <lineage>
        <taxon>Eukaryota</taxon>
        <taxon>Metazoa</taxon>
        <taxon>Chordata</taxon>
        <taxon>Craniata</taxon>
        <taxon>Vertebrata</taxon>
        <taxon>Euteleostomi</taxon>
        <taxon>Mammalia</taxon>
        <taxon>Eutheria</taxon>
        <taxon>Laurasiatheria</taxon>
        <taxon>Artiodactyla</taxon>
        <taxon>Ruminantia</taxon>
        <taxon>Pecora</taxon>
        <taxon>Cervidae</taxon>
        <taxon>Odocoileinae</taxon>
        <taxon>Odocoileus</taxon>
    </lineage>
</organism>
<sequence length="152" mass="16906">MVEPGDHAPSVSLPALRPPQFEPPTSALFSQLLGASSHRFPTWPTSRRSPTPFFMASLLCCGPKLAACGIVLSAWGVIMLIMLGIFFNVHSAVLIEDVPFTEKDFENGPQNIYNLYEQVSYNCFIAAGLYLLLGGFSFCQVRLNKRKEYMVR</sequence>
<dbReference type="KEGG" id="ovr:110150100"/>
<reference evidence="7" key="1">
    <citation type="journal article" date="2022" name="J. Hered.">
        <title>A De Novo Chromosome-Level Genome Assembly of the White-Tailed Deer, Odocoileus Virginianus.</title>
        <authorList>
            <person name="London E.W."/>
            <person name="Roca A.L."/>
            <person name="Novakofski J.E."/>
            <person name="Mateus-Pinilla N.E."/>
        </authorList>
    </citation>
    <scope>NUCLEOTIDE SEQUENCE [LARGE SCALE GENOMIC DNA]</scope>
</reference>
<evidence type="ECO:0000256" key="1">
    <source>
        <dbReference type="ARBA" id="ARBA00004141"/>
    </source>
</evidence>
<dbReference type="Pfam" id="PF23489">
    <property type="entry name" value="V-ATPase_su_f"/>
    <property type="match status" value="1"/>
</dbReference>
<keyword evidence="5 6" id="KW-0472">Membrane</keyword>